<dbReference type="AlphaFoldDB" id="A0A6N3A4E8"/>
<dbReference type="InterPro" id="IPR001387">
    <property type="entry name" value="Cro/C1-type_HTH"/>
</dbReference>
<feature type="domain" description="HTH cro/C1-type" evidence="1">
    <location>
        <begin position="5"/>
        <end position="59"/>
    </location>
</feature>
<dbReference type="SUPFAM" id="SSF47413">
    <property type="entry name" value="lambda repressor-like DNA-binding domains"/>
    <property type="match status" value="1"/>
</dbReference>
<dbReference type="CDD" id="cd00093">
    <property type="entry name" value="HTH_XRE"/>
    <property type="match status" value="1"/>
</dbReference>
<dbReference type="Gene3D" id="1.10.260.40">
    <property type="entry name" value="lambda repressor-like DNA-binding domains"/>
    <property type="match status" value="1"/>
</dbReference>
<evidence type="ECO:0000259" key="1">
    <source>
        <dbReference type="PROSITE" id="PS50943"/>
    </source>
</evidence>
<proteinExistence type="predicted"/>
<gene>
    <name evidence="2" type="ORF">VPLFYP99_01354</name>
</gene>
<dbReference type="EMBL" id="CACRUG010000005">
    <property type="protein sequence ID" value="VYT85118.1"/>
    <property type="molecule type" value="Genomic_DNA"/>
</dbReference>
<sequence>MVITLEAARINAGYSQKEAAELFGVHYQTIAKWEDDNTKMPFDMVNKILTTYGIEHNNIFFGSKNEFIRSIREKAKKYKGVLQKGDESNE</sequence>
<dbReference type="GO" id="GO:0003677">
    <property type="term" value="F:DNA binding"/>
    <property type="evidence" value="ECO:0007669"/>
    <property type="project" value="InterPro"/>
</dbReference>
<dbReference type="SMART" id="SM00530">
    <property type="entry name" value="HTH_XRE"/>
    <property type="match status" value="1"/>
</dbReference>
<name>A0A6N3A4E8_VEIPA</name>
<evidence type="ECO:0000313" key="2">
    <source>
        <dbReference type="EMBL" id="VYT85118.1"/>
    </source>
</evidence>
<dbReference type="RefSeq" id="WP_156697166.1">
    <property type="nucleotide sequence ID" value="NZ_CACRUG010000005.1"/>
</dbReference>
<dbReference type="PROSITE" id="PS50943">
    <property type="entry name" value="HTH_CROC1"/>
    <property type="match status" value="1"/>
</dbReference>
<protein>
    <submittedName>
        <fullName evidence="2">Helix-turn-helix domain protein</fullName>
    </submittedName>
</protein>
<organism evidence="2">
    <name type="scientific">Veillonella parvula</name>
    <name type="common">Staphylococcus parvulus</name>
    <dbReference type="NCBI Taxonomy" id="29466"/>
    <lineage>
        <taxon>Bacteria</taxon>
        <taxon>Bacillati</taxon>
        <taxon>Bacillota</taxon>
        <taxon>Negativicutes</taxon>
        <taxon>Veillonellales</taxon>
        <taxon>Veillonellaceae</taxon>
        <taxon>Veillonella</taxon>
    </lineage>
</organism>
<accession>A0A6N3A4E8</accession>
<reference evidence="2" key="1">
    <citation type="submission" date="2019-11" db="EMBL/GenBank/DDBJ databases">
        <authorList>
            <person name="Feng L."/>
        </authorList>
    </citation>
    <scope>NUCLEOTIDE SEQUENCE</scope>
    <source>
        <strain evidence="2">VparvulaLFYP99</strain>
    </source>
</reference>
<dbReference type="Pfam" id="PF01381">
    <property type="entry name" value="HTH_3"/>
    <property type="match status" value="1"/>
</dbReference>
<dbReference type="InterPro" id="IPR010982">
    <property type="entry name" value="Lambda_DNA-bd_dom_sf"/>
</dbReference>